<gene>
    <name evidence="1" type="ORF">K8U61_10835</name>
</gene>
<dbReference type="Gene3D" id="1.10.3210.10">
    <property type="entry name" value="Hypothetical protein af1432"/>
    <property type="match status" value="1"/>
</dbReference>
<evidence type="ECO:0008006" key="3">
    <source>
        <dbReference type="Google" id="ProtNLM"/>
    </source>
</evidence>
<sequence>MDLLMAWPLPGARALGAQLVASYDHPERRYHDGRHLAEVLERIHELAADGEEFDRLPVVLAAWFHDSVYDGQPDAERRSAAWAAEALPTLVEQEVVDEVVRLVMVTEHHRPDDGDRNGCALSDADLAILAAAPDRYAEYVAAVREEYAHIADADFAAGRAAVLRDLLAKPHLFQTARARSSWEAAARANVAAELGGLEGARA</sequence>
<name>A0ABS7UDD2_9ACTN</name>
<protein>
    <recommendedName>
        <fullName evidence="3">Metal-dependent phosphohydrolase</fullName>
    </recommendedName>
</protein>
<comment type="caution">
    <text evidence="1">The sequence shown here is derived from an EMBL/GenBank/DDBJ whole genome shotgun (WGS) entry which is preliminary data.</text>
</comment>
<dbReference type="PANTHER" id="PTHR21174">
    <property type="match status" value="1"/>
</dbReference>
<dbReference type="RefSeq" id="WP_224123024.1">
    <property type="nucleotide sequence ID" value="NZ_JAIQZJ010000005.1"/>
</dbReference>
<dbReference type="EMBL" id="JAIQZJ010000005">
    <property type="protein sequence ID" value="MBZ5738657.1"/>
    <property type="molecule type" value="Genomic_DNA"/>
</dbReference>
<dbReference type="InterPro" id="IPR009218">
    <property type="entry name" value="HD_phosphohydro"/>
</dbReference>
<proteinExistence type="predicted"/>
<dbReference type="PIRSF" id="PIRSF035170">
    <property type="entry name" value="HD_phosphohydro"/>
    <property type="match status" value="1"/>
</dbReference>
<organism evidence="1 2">
    <name type="scientific">Nocardioides mangrovi</name>
    <dbReference type="NCBI Taxonomy" id="2874580"/>
    <lineage>
        <taxon>Bacteria</taxon>
        <taxon>Bacillati</taxon>
        <taxon>Actinomycetota</taxon>
        <taxon>Actinomycetes</taxon>
        <taxon>Propionibacteriales</taxon>
        <taxon>Nocardioidaceae</taxon>
        <taxon>Nocardioides</taxon>
    </lineage>
</organism>
<reference evidence="1 2" key="1">
    <citation type="submission" date="2021-09" db="EMBL/GenBank/DDBJ databases">
        <title>Whole genome sequence of Nocardioides sp. GBK3QG-3.</title>
        <authorList>
            <person name="Tuo L."/>
        </authorList>
    </citation>
    <scope>NUCLEOTIDE SEQUENCE [LARGE SCALE GENOMIC DNA]</scope>
    <source>
        <strain evidence="1 2">GBK3QG-3</strain>
    </source>
</reference>
<dbReference type="Proteomes" id="UP000780875">
    <property type="component" value="Unassembled WGS sequence"/>
</dbReference>
<dbReference type="PANTHER" id="PTHR21174:SF0">
    <property type="entry name" value="HD PHOSPHOHYDROLASE FAMILY PROTEIN-RELATED"/>
    <property type="match status" value="1"/>
</dbReference>
<accession>A0ABS7UDD2</accession>
<keyword evidence="2" id="KW-1185">Reference proteome</keyword>
<evidence type="ECO:0000313" key="1">
    <source>
        <dbReference type="EMBL" id="MBZ5738657.1"/>
    </source>
</evidence>
<evidence type="ECO:0000313" key="2">
    <source>
        <dbReference type="Proteomes" id="UP000780875"/>
    </source>
</evidence>
<dbReference type="SUPFAM" id="SSF109604">
    <property type="entry name" value="HD-domain/PDEase-like"/>
    <property type="match status" value="1"/>
</dbReference>